<proteinExistence type="predicted"/>
<dbReference type="HOGENOM" id="CLU_1603912_0_0_1"/>
<feature type="region of interest" description="Disordered" evidence="1">
    <location>
        <begin position="1"/>
        <end position="20"/>
    </location>
</feature>
<sequence>MAQCDRPPAPASHSTLSSMASDLASLPAATSTSVRGQSGAVMRRGWLTNPSIAMPSSKHHSPCTPLPTAHVESQTAPPAPPLHAADSGVAIRDGVVDRDNFGANHPSARALPQSRNPPTARTPRAQRAFLATHAQCSRCNERMERMVEATGAINQSQISYIQEQAK</sequence>
<organism evidence="2 3">
    <name type="scientific">Trichosporon asahii var. asahii (strain CBS 8904)</name>
    <name type="common">Yeast</name>
    <dbReference type="NCBI Taxonomy" id="1220162"/>
    <lineage>
        <taxon>Eukaryota</taxon>
        <taxon>Fungi</taxon>
        <taxon>Dikarya</taxon>
        <taxon>Basidiomycota</taxon>
        <taxon>Agaricomycotina</taxon>
        <taxon>Tremellomycetes</taxon>
        <taxon>Trichosporonales</taxon>
        <taxon>Trichosporonaceae</taxon>
        <taxon>Trichosporon</taxon>
    </lineage>
</organism>
<comment type="caution">
    <text evidence="2">The sequence shown here is derived from an EMBL/GenBank/DDBJ whole genome shotgun (WGS) entry which is preliminary data.</text>
</comment>
<reference evidence="2 3" key="1">
    <citation type="journal article" date="2012" name="Eukaryot. Cell">
        <title>Genome sequence of the Trichosporon asahii environmental strain CBS 8904.</title>
        <authorList>
            <person name="Yang R.Y."/>
            <person name="Li H.T."/>
            <person name="Zhu H."/>
            <person name="Zhou G.P."/>
            <person name="Wang M."/>
            <person name="Wang L."/>
        </authorList>
    </citation>
    <scope>NUCLEOTIDE SEQUENCE [LARGE SCALE GENOMIC DNA]</scope>
    <source>
        <strain evidence="2 3">CBS 8904</strain>
    </source>
</reference>
<feature type="region of interest" description="Disordered" evidence="1">
    <location>
        <begin position="50"/>
        <end position="122"/>
    </location>
</feature>
<name>K1VNG5_TRIAC</name>
<dbReference type="EMBL" id="AMBO01000296">
    <property type="protein sequence ID" value="EKD02151.1"/>
    <property type="molecule type" value="Genomic_DNA"/>
</dbReference>
<evidence type="ECO:0000256" key="1">
    <source>
        <dbReference type="SAM" id="MobiDB-lite"/>
    </source>
</evidence>
<evidence type="ECO:0000313" key="3">
    <source>
        <dbReference type="Proteomes" id="UP000006757"/>
    </source>
</evidence>
<dbReference type="AlphaFoldDB" id="K1VNG5"/>
<keyword evidence="3" id="KW-1185">Reference proteome</keyword>
<evidence type="ECO:0000313" key="2">
    <source>
        <dbReference type="EMBL" id="EKD02151.1"/>
    </source>
</evidence>
<gene>
    <name evidence="2" type="ORF">A1Q2_03513</name>
</gene>
<protein>
    <submittedName>
        <fullName evidence="2">Uncharacterized protein</fullName>
    </submittedName>
</protein>
<dbReference type="InParanoid" id="K1VNG5"/>
<accession>K1VNG5</accession>
<dbReference type="Proteomes" id="UP000006757">
    <property type="component" value="Unassembled WGS sequence"/>
</dbReference>